<comment type="caution">
    <text evidence="1">The sequence shown here is derived from an EMBL/GenBank/DDBJ whole genome shotgun (WGS) entry which is preliminary data.</text>
</comment>
<sequence>MKKTLLALAFVGALTISCKEKTEDKVDAAADAVGTEMTDAVDSTAAAVDKAADSTAAKVEDAVEAGAAKVEEGAKEIKEAVKK</sequence>
<evidence type="ECO:0000313" key="2">
    <source>
        <dbReference type="Proteomes" id="UP000297407"/>
    </source>
</evidence>
<accession>A0A4Z0L7G6</accession>
<reference evidence="1 2" key="1">
    <citation type="submission" date="2019-04" db="EMBL/GenBank/DDBJ databases">
        <title>Flavobacterium sp. strain DS2-A Genome sequencing and assembly.</title>
        <authorList>
            <person name="Kim I."/>
        </authorList>
    </citation>
    <scope>NUCLEOTIDE SEQUENCE [LARGE SCALE GENOMIC DNA]</scope>
    <source>
        <strain evidence="1 2">DS2-A</strain>
    </source>
</reference>
<dbReference type="Proteomes" id="UP000297407">
    <property type="component" value="Unassembled WGS sequence"/>
</dbReference>
<proteinExistence type="predicted"/>
<gene>
    <name evidence="1" type="ORF">E4635_11110</name>
</gene>
<keyword evidence="2" id="KW-1185">Reference proteome</keyword>
<dbReference type="PROSITE" id="PS51257">
    <property type="entry name" value="PROKAR_LIPOPROTEIN"/>
    <property type="match status" value="1"/>
</dbReference>
<organism evidence="1 2">
    <name type="scientific">Flavobacterium humi</name>
    <dbReference type="NCBI Taxonomy" id="2562683"/>
    <lineage>
        <taxon>Bacteria</taxon>
        <taxon>Pseudomonadati</taxon>
        <taxon>Bacteroidota</taxon>
        <taxon>Flavobacteriia</taxon>
        <taxon>Flavobacteriales</taxon>
        <taxon>Flavobacteriaceae</taxon>
        <taxon>Flavobacterium</taxon>
    </lineage>
</organism>
<dbReference type="OrthoDB" id="1377229at2"/>
<dbReference type="RefSeq" id="WP_135526759.1">
    <property type="nucleotide sequence ID" value="NZ_SRLH01000005.1"/>
</dbReference>
<name>A0A4Z0L7G6_9FLAO</name>
<dbReference type="EMBL" id="SRLH01000005">
    <property type="protein sequence ID" value="TGD57719.1"/>
    <property type="molecule type" value="Genomic_DNA"/>
</dbReference>
<protein>
    <submittedName>
        <fullName evidence="1">Uncharacterized protein</fullName>
    </submittedName>
</protein>
<evidence type="ECO:0000313" key="1">
    <source>
        <dbReference type="EMBL" id="TGD57719.1"/>
    </source>
</evidence>
<dbReference type="AlphaFoldDB" id="A0A4Z0L7G6"/>